<sequence>MISSTENHRKLIETEDESIEIELLTTKDISLNSFPRKSLSTISNKPNIHQTIRSSPYVESSYSNRSKIEINSIDKDFSKQTSIYSNGLPDSSSSIDNLTIEFRPRNQLTNLLSLDFVQSSASFIYPNVRTISSGYFFQRNNQNEKNSIYMYANTLPTSKTIPLVFLGSEYFLRKPLNFEHLKFPLSTSENVEPLIDLLLSRPQFIREIPELDDLSNYLNLSKSISALLFFDSSWNQSARHLCYELRTKENQNKFTIKDLLSMSQRENNIIQMNALNDRRYQEFQNKLTDVYQYESTLSSIEQKQAKLSFSEKMTKTTSPISRSSIHKYSRMKKSIPQL</sequence>
<dbReference type="Proteomes" id="UP000663842">
    <property type="component" value="Unassembled WGS sequence"/>
</dbReference>
<evidence type="ECO:0000313" key="1">
    <source>
        <dbReference type="EMBL" id="CAF1149161.1"/>
    </source>
</evidence>
<dbReference type="EMBL" id="CAJNOV010003647">
    <property type="protein sequence ID" value="CAF1149161.1"/>
    <property type="molecule type" value="Genomic_DNA"/>
</dbReference>
<dbReference type="AlphaFoldDB" id="A0A814SLZ9"/>
<evidence type="ECO:0000313" key="2">
    <source>
        <dbReference type="EMBL" id="CAF4038178.1"/>
    </source>
</evidence>
<name>A0A814SLZ9_9BILA</name>
<proteinExistence type="predicted"/>
<dbReference type="EMBL" id="CAJOBF010002499">
    <property type="protein sequence ID" value="CAF4038178.1"/>
    <property type="molecule type" value="Genomic_DNA"/>
</dbReference>
<dbReference type="Proteomes" id="UP000663855">
    <property type="component" value="Unassembled WGS sequence"/>
</dbReference>
<reference evidence="1" key="1">
    <citation type="submission" date="2021-02" db="EMBL/GenBank/DDBJ databases">
        <authorList>
            <person name="Nowell W R."/>
        </authorList>
    </citation>
    <scope>NUCLEOTIDE SEQUENCE</scope>
</reference>
<gene>
    <name evidence="1" type="ORF">CJN711_LOCUS9437</name>
    <name evidence="2" type="ORF">UXM345_LOCUS18426</name>
</gene>
<comment type="caution">
    <text evidence="1">The sequence shown here is derived from an EMBL/GenBank/DDBJ whole genome shotgun (WGS) entry which is preliminary data.</text>
</comment>
<protein>
    <submittedName>
        <fullName evidence="1">Uncharacterized protein</fullName>
    </submittedName>
</protein>
<organism evidence="1 3">
    <name type="scientific">Rotaria magnacalcarata</name>
    <dbReference type="NCBI Taxonomy" id="392030"/>
    <lineage>
        <taxon>Eukaryota</taxon>
        <taxon>Metazoa</taxon>
        <taxon>Spiralia</taxon>
        <taxon>Gnathifera</taxon>
        <taxon>Rotifera</taxon>
        <taxon>Eurotatoria</taxon>
        <taxon>Bdelloidea</taxon>
        <taxon>Philodinida</taxon>
        <taxon>Philodinidae</taxon>
        <taxon>Rotaria</taxon>
    </lineage>
</organism>
<accession>A0A814SLZ9</accession>
<evidence type="ECO:0000313" key="3">
    <source>
        <dbReference type="Proteomes" id="UP000663855"/>
    </source>
</evidence>